<sequence>MFFKILTPSKEDSSEATKEEDSSTQSRARLGMLKNKIPTPAYTFTTNSGALPGIISTNCPDISHLPMQLVLADIYHLQEIIEEYKKFLSESEEFKESEEVKPLMKYLNHSQDTISFLTMGIAGEEKVNGHPKDMRMEFIQKDSTTRFQNEDYIKAVKTFQPDLFMTPTHSITGKTSKKKRERAVKASREYITPDLVSNLPINEKSHMLMTISIEESYKMISPIIYEKIEEFSSSISGYFFNVDSLKAQTRYMIFNQFYEKYPEDTKLRVLESTGNPVNVLENLLLNGIDLFEARYPIDISERNLCLDIQTQMPEEWRNEETKEEFTSESLLSCVKKPKTLDLSDKAFRKDSTVLTEGSDCPATNSINRSYIYHLLDCNEMNATILLTLHNLEIYNKFFEAIRLNIESKNLPKYAEWFITTQCE</sequence>
<name>A0AAD1XBT7_EUPCR</name>
<dbReference type="Pfam" id="PF01702">
    <property type="entry name" value="TGT"/>
    <property type="match status" value="1"/>
</dbReference>
<evidence type="ECO:0000313" key="4">
    <source>
        <dbReference type="Proteomes" id="UP001295684"/>
    </source>
</evidence>
<dbReference type="InterPro" id="IPR050852">
    <property type="entry name" value="Queuine_tRNA-ribosyltrfase"/>
</dbReference>
<dbReference type="InterPro" id="IPR002616">
    <property type="entry name" value="tRNA_ribo_trans-like"/>
</dbReference>
<feature type="region of interest" description="Disordered" evidence="1">
    <location>
        <begin position="1"/>
        <end position="26"/>
    </location>
</feature>
<feature type="domain" description="tRNA-guanine(15) transglycosylase-like" evidence="2">
    <location>
        <begin position="27"/>
        <end position="420"/>
    </location>
</feature>
<dbReference type="InterPro" id="IPR036511">
    <property type="entry name" value="TGT-like_sf"/>
</dbReference>
<dbReference type="GO" id="GO:0006400">
    <property type="term" value="P:tRNA modification"/>
    <property type="evidence" value="ECO:0007669"/>
    <property type="project" value="InterPro"/>
</dbReference>
<evidence type="ECO:0000256" key="1">
    <source>
        <dbReference type="SAM" id="MobiDB-lite"/>
    </source>
</evidence>
<dbReference type="SUPFAM" id="SSF51713">
    <property type="entry name" value="tRNA-guanine transglycosylase"/>
    <property type="match status" value="1"/>
</dbReference>
<keyword evidence="4" id="KW-1185">Reference proteome</keyword>
<dbReference type="AlphaFoldDB" id="A0AAD1XBT7"/>
<proteinExistence type="predicted"/>
<gene>
    <name evidence="3" type="ORF">ECRASSUSDP1_LOCUS9808</name>
</gene>
<dbReference type="Gene3D" id="3.20.20.105">
    <property type="entry name" value="Queuine tRNA-ribosyltransferase-like"/>
    <property type="match status" value="1"/>
</dbReference>
<dbReference type="EMBL" id="CAMPGE010009649">
    <property type="protein sequence ID" value="CAI2368515.1"/>
    <property type="molecule type" value="Genomic_DNA"/>
</dbReference>
<dbReference type="PANTHER" id="PTHR46064:SF1">
    <property type="entry name" value="QUEUINE TRNA-RIBOSYLTRANSFERASE ACCESSORY SUBUNIT 2"/>
    <property type="match status" value="1"/>
</dbReference>
<protein>
    <recommendedName>
        <fullName evidence="2">tRNA-guanine(15) transglycosylase-like domain-containing protein</fullName>
    </recommendedName>
</protein>
<accession>A0AAD1XBT7</accession>
<dbReference type="PANTHER" id="PTHR46064">
    <property type="entry name" value="QUEUINE TRNA-RIBOSYLTRANSFERASE ACCESSORY SUBUNIT 2"/>
    <property type="match status" value="1"/>
</dbReference>
<dbReference type="Proteomes" id="UP001295684">
    <property type="component" value="Unassembled WGS sequence"/>
</dbReference>
<feature type="compositionally biased region" description="Basic and acidic residues" evidence="1">
    <location>
        <begin position="9"/>
        <end position="21"/>
    </location>
</feature>
<dbReference type="NCBIfam" id="TIGR00449">
    <property type="entry name" value="tgt_general"/>
    <property type="match status" value="1"/>
</dbReference>
<reference evidence="3" key="1">
    <citation type="submission" date="2023-07" db="EMBL/GenBank/DDBJ databases">
        <authorList>
            <consortium name="AG Swart"/>
            <person name="Singh M."/>
            <person name="Singh A."/>
            <person name="Seah K."/>
            <person name="Emmerich C."/>
        </authorList>
    </citation>
    <scope>NUCLEOTIDE SEQUENCE</scope>
    <source>
        <strain evidence="3">DP1</strain>
    </source>
</reference>
<organism evidence="3 4">
    <name type="scientific">Euplotes crassus</name>
    <dbReference type="NCBI Taxonomy" id="5936"/>
    <lineage>
        <taxon>Eukaryota</taxon>
        <taxon>Sar</taxon>
        <taxon>Alveolata</taxon>
        <taxon>Ciliophora</taxon>
        <taxon>Intramacronucleata</taxon>
        <taxon>Spirotrichea</taxon>
        <taxon>Hypotrichia</taxon>
        <taxon>Euplotida</taxon>
        <taxon>Euplotidae</taxon>
        <taxon>Moneuplotes</taxon>
    </lineage>
</organism>
<evidence type="ECO:0000313" key="3">
    <source>
        <dbReference type="EMBL" id="CAI2368515.1"/>
    </source>
</evidence>
<comment type="caution">
    <text evidence="3">The sequence shown here is derived from an EMBL/GenBank/DDBJ whole genome shotgun (WGS) entry which is preliminary data.</text>
</comment>
<evidence type="ECO:0000259" key="2">
    <source>
        <dbReference type="Pfam" id="PF01702"/>
    </source>
</evidence>